<keyword evidence="1" id="KW-0614">Plasmid</keyword>
<proteinExistence type="predicted"/>
<dbReference type="EMBL" id="CP002214">
    <property type="protein sequence ID" value="ADO59954.1"/>
    <property type="molecule type" value="Genomic_DNA"/>
</dbReference>
<protein>
    <submittedName>
        <fullName evidence="1">Uncharacterized protein</fullName>
    </submittedName>
</protein>
<evidence type="ECO:0000313" key="1">
    <source>
        <dbReference type="EMBL" id="ADO59954.1"/>
    </source>
</evidence>
<dbReference type="PATRIC" id="fig|886882.15.peg.6027"/>
<dbReference type="RefSeq" id="WP_013386368.1">
    <property type="nucleotide sequence ID" value="NC_014628.2"/>
</dbReference>
<name>E3ELC2_PAEPS</name>
<dbReference type="OrthoDB" id="9554316at2"/>
<evidence type="ECO:0000313" key="2">
    <source>
        <dbReference type="Proteomes" id="UP000006868"/>
    </source>
</evidence>
<geneLocation type="plasmid" evidence="1 2">
    <name>pSC2</name>
</geneLocation>
<dbReference type="HOGENOM" id="CLU_163219_0_0_9"/>
<dbReference type="KEGG" id="ppm:PPSC2_28415"/>
<reference evidence="1 2" key="1">
    <citation type="journal article" date="2011" name="J. Bacteriol.">
        <title>Complete genome sequence of Paenibacillus polymyxa SC2, a strain of plant growth-promoting Rhizobacterium with broad-spectrum antimicrobial activity.</title>
        <authorList>
            <person name="Ma M."/>
            <person name="Wang C."/>
            <person name="Ding Y."/>
            <person name="Li L."/>
            <person name="Shen D."/>
            <person name="Jiang X."/>
            <person name="Guan D."/>
            <person name="Cao F."/>
            <person name="Chen H."/>
            <person name="Feng R."/>
            <person name="Wang X."/>
            <person name="Ge Y."/>
            <person name="Yao L."/>
            <person name="Bing X."/>
            <person name="Yang X."/>
            <person name="Li J."/>
            <person name="Du B."/>
        </authorList>
    </citation>
    <scope>NUCLEOTIDE SEQUENCE [LARGE SCALE GENOMIC DNA]</scope>
    <source>
        <strain evidence="1 2">SC2</strain>
        <plasmid evidence="2">pSC2</plasmid>
    </source>
</reference>
<accession>E3ELC2</accession>
<gene>
    <name evidence="1" type="ORF">PPSC2_28415</name>
</gene>
<sequence length="112" mass="12752">MMITKEVMAFGMKVKIACDAQCDRAFGINGRPKEQLSDAPDDYAFLSDDEVGIAPESGKTKIMSEGGDMKPVRPDERLNRWCLRECERCERGAIGEEIWLKDWSKPVYNMMI</sequence>
<organism evidence="1 2">
    <name type="scientific">Paenibacillus polymyxa (strain SC2)</name>
    <name type="common">Bacillus polymyxa</name>
    <dbReference type="NCBI Taxonomy" id="886882"/>
    <lineage>
        <taxon>Bacteria</taxon>
        <taxon>Bacillati</taxon>
        <taxon>Bacillota</taxon>
        <taxon>Bacilli</taxon>
        <taxon>Bacillales</taxon>
        <taxon>Paenibacillaceae</taxon>
        <taxon>Paenibacillus</taxon>
    </lineage>
</organism>
<dbReference type="AlphaFoldDB" id="E3ELC2"/>
<dbReference type="Proteomes" id="UP000006868">
    <property type="component" value="Plasmid pSC2"/>
</dbReference>